<keyword evidence="2" id="KW-1185">Reference proteome</keyword>
<protein>
    <submittedName>
        <fullName evidence="1">Uncharacterized protein</fullName>
    </submittedName>
</protein>
<gene>
    <name evidence="1" type="ORF">DV515_00008250</name>
</gene>
<dbReference type="AlphaFoldDB" id="A0A3L8SGH4"/>
<dbReference type="EMBL" id="QUSF01000023">
    <property type="protein sequence ID" value="RLW01273.1"/>
    <property type="molecule type" value="Genomic_DNA"/>
</dbReference>
<comment type="caution">
    <text evidence="1">The sequence shown here is derived from an EMBL/GenBank/DDBJ whole genome shotgun (WGS) entry which is preliminary data.</text>
</comment>
<evidence type="ECO:0000313" key="1">
    <source>
        <dbReference type="EMBL" id="RLW01273.1"/>
    </source>
</evidence>
<evidence type="ECO:0000313" key="2">
    <source>
        <dbReference type="Proteomes" id="UP000276834"/>
    </source>
</evidence>
<dbReference type="Proteomes" id="UP000276834">
    <property type="component" value="Unassembled WGS sequence"/>
</dbReference>
<name>A0A3L8SGH4_CHLGU</name>
<organism evidence="1 2">
    <name type="scientific">Chloebia gouldiae</name>
    <name type="common">Gouldian finch</name>
    <name type="synonym">Erythrura gouldiae</name>
    <dbReference type="NCBI Taxonomy" id="44316"/>
    <lineage>
        <taxon>Eukaryota</taxon>
        <taxon>Metazoa</taxon>
        <taxon>Chordata</taxon>
        <taxon>Craniata</taxon>
        <taxon>Vertebrata</taxon>
        <taxon>Euteleostomi</taxon>
        <taxon>Archelosauria</taxon>
        <taxon>Archosauria</taxon>
        <taxon>Dinosauria</taxon>
        <taxon>Saurischia</taxon>
        <taxon>Theropoda</taxon>
        <taxon>Coelurosauria</taxon>
        <taxon>Aves</taxon>
        <taxon>Neognathae</taxon>
        <taxon>Neoaves</taxon>
        <taxon>Telluraves</taxon>
        <taxon>Australaves</taxon>
        <taxon>Passeriformes</taxon>
        <taxon>Passeroidea</taxon>
        <taxon>Passeridae</taxon>
        <taxon>Chloebia</taxon>
    </lineage>
</organism>
<reference evidence="1 2" key="1">
    <citation type="journal article" date="2018" name="Proc. R. Soc. B">
        <title>A non-coding region near Follistatin controls head colour polymorphism in the Gouldian finch.</title>
        <authorList>
            <person name="Toomey M.B."/>
            <person name="Marques C.I."/>
            <person name="Andrade P."/>
            <person name="Araujo P.M."/>
            <person name="Sabatino S."/>
            <person name="Gazda M.A."/>
            <person name="Afonso S."/>
            <person name="Lopes R.J."/>
            <person name="Corbo J.C."/>
            <person name="Carneiro M."/>
        </authorList>
    </citation>
    <scope>NUCLEOTIDE SEQUENCE [LARGE SCALE GENOMIC DNA]</scope>
    <source>
        <strain evidence="1">Red01</strain>
        <tissue evidence="1">Muscle</tissue>
    </source>
</reference>
<proteinExistence type="predicted"/>
<accession>A0A3L8SGH4</accession>
<sequence>MISLRDSVTNIMTTKLIQLVNDKEKSEQERINNPEKENEFLNKNYDKLHRITANAAIGNPFRQKGSSSTRAIQQGEISAPGPGESLRTFPYNREVGGRFSTNGKMQDTSELHSLSGCPSSMAVLSHNINYPSYLKEWSTLLHLRISSGSTKAGDEACIPKGLPDICIPLEAGLQRDHDIFTKYRF</sequence>